<evidence type="ECO:0000256" key="1">
    <source>
        <dbReference type="ARBA" id="ARBA00023054"/>
    </source>
</evidence>
<dbReference type="EMBL" id="CAJGYO010000002">
    <property type="protein sequence ID" value="CAD6212190.1"/>
    <property type="molecule type" value="Genomic_DNA"/>
</dbReference>
<dbReference type="PANTHER" id="PTHR23160:SF9">
    <property type="entry name" value="OS10G0577100 PROTEIN"/>
    <property type="match status" value="1"/>
</dbReference>
<dbReference type="GO" id="GO:0007131">
    <property type="term" value="P:reciprocal meiotic recombination"/>
    <property type="evidence" value="ECO:0007669"/>
    <property type="project" value="TreeGrafter"/>
</dbReference>
<dbReference type="AlphaFoldDB" id="A0A811MMP1"/>
<gene>
    <name evidence="3" type="ORF">NCGR_LOCUS7998</name>
</gene>
<keyword evidence="1 2" id="KW-0175">Coiled coil</keyword>
<feature type="coiled-coil region" evidence="2">
    <location>
        <begin position="92"/>
        <end position="119"/>
    </location>
</feature>
<proteinExistence type="predicted"/>
<feature type="coiled-coil region" evidence="2">
    <location>
        <begin position="413"/>
        <end position="489"/>
    </location>
</feature>
<feature type="coiled-coil region" evidence="2">
    <location>
        <begin position="523"/>
        <end position="557"/>
    </location>
</feature>
<organism evidence="3 4">
    <name type="scientific">Miscanthus lutarioriparius</name>
    <dbReference type="NCBI Taxonomy" id="422564"/>
    <lineage>
        <taxon>Eukaryota</taxon>
        <taxon>Viridiplantae</taxon>
        <taxon>Streptophyta</taxon>
        <taxon>Embryophyta</taxon>
        <taxon>Tracheophyta</taxon>
        <taxon>Spermatophyta</taxon>
        <taxon>Magnoliopsida</taxon>
        <taxon>Liliopsida</taxon>
        <taxon>Poales</taxon>
        <taxon>Poaceae</taxon>
        <taxon>PACMAD clade</taxon>
        <taxon>Panicoideae</taxon>
        <taxon>Andropogonodae</taxon>
        <taxon>Andropogoneae</taxon>
        <taxon>Saccharinae</taxon>
        <taxon>Miscanthus</taxon>
    </lineage>
</organism>
<name>A0A811MMP1_9POAL</name>
<evidence type="ECO:0000313" key="3">
    <source>
        <dbReference type="EMBL" id="CAD6212190.1"/>
    </source>
</evidence>
<feature type="coiled-coil region" evidence="2">
    <location>
        <begin position="595"/>
        <end position="671"/>
    </location>
</feature>
<dbReference type="OrthoDB" id="6350175at2759"/>
<sequence length="705" mass="78850">MLMLRRTALHVVLHDHPHLLLHHHGWSSPRFLLPPAPPYHPSSLQVLEPEPESSSLRNYCCSHVHLASDNAGLQIQKQRPRAARTSELQAQLTLVQEDLRNARDHLASIENDRAQILEDLAVANRLAADANGKLEDSLLAQRRAEEALELERFKSTEREQSAMDLAQRTEDEWRRKYDSVRKRHAEDVASLIATARELEAAKDSALNQADELQGIASRSEKKAEVLTAEVARLKSRLDTELENKAKEAAETIERLESEASALRAELRKAKEFEEKLAKAEQAVEGLKVDVAYARRVEADASRSAQEWKSKAGSLETRLEAASHLNKRNEESLASLTNSLEDCTSMLQDKQSQLLQLEDKVAALEKEASERLEVATEESCELHAAIDGLRSEHQLLHEAHQQAVGAEKTASAQVGHLTEDKNKLLRELADTREKRDKVKKAVEDLAAALREVSSEAREAKERVLAKQAELDDARLQMSELKAAMKNAEERYQLRMVSEAKISKDDWVSKEAGFVDLLKRSDDGISSIQLEMNRLTESLRAADNEVQELRADKTQLLKRSASEKASEVSKLLGEMTARKAEVESTDKSKALQAKLDMDEVLESLKAAEGEAKAAKEEKVQLQNKLRLLESKITEANLTSEEAKISSLRLKETLEDKEHELASIVQENREMQAREAAAHAKINELALLLAEATARNGGELSKDDWTEG</sequence>
<feature type="coiled-coil region" evidence="2">
    <location>
        <begin position="188"/>
        <end position="289"/>
    </location>
</feature>
<feature type="coiled-coil region" evidence="2">
    <location>
        <begin position="339"/>
        <end position="373"/>
    </location>
</feature>
<accession>A0A811MMP1</accession>
<reference evidence="3" key="1">
    <citation type="submission" date="2020-10" db="EMBL/GenBank/DDBJ databases">
        <authorList>
            <person name="Han B."/>
            <person name="Lu T."/>
            <person name="Zhao Q."/>
            <person name="Huang X."/>
            <person name="Zhao Y."/>
        </authorList>
    </citation>
    <scope>NUCLEOTIDE SEQUENCE</scope>
</reference>
<evidence type="ECO:0000313" key="4">
    <source>
        <dbReference type="Proteomes" id="UP000604825"/>
    </source>
</evidence>
<evidence type="ECO:0000256" key="2">
    <source>
        <dbReference type="SAM" id="Coils"/>
    </source>
</evidence>
<protein>
    <submittedName>
        <fullName evidence="3">Uncharacterized protein</fullName>
    </submittedName>
</protein>
<comment type="caution">
    <text evidence="3">The sequence shown here is derived from an EMBL/GenBank/DDBJ whole genome shotgun (WGS) entry which is preliminary data.</text>
</comment>
<dbReference type="PANTHER" id="PTHR23160">
    <property type="entry name" value="SYNAPTONEMAL COMPLEX PROTEIN-RELATED"/>
    <property type="match status" value="1"/>
</dbReference>
<dbReference type="Proteomes" id="UP000604825">
    <property type="component" value="Unassembled WGS sequence"/>
</dbReference>
<keyword evidence="4" id="KW-1185">Reference proteome</keyword>